<dbReference type="InterPro" id="IPR038126">
    <property type="entry name" value="RAMP_sf"/>
</dbReference>
<organism evidence="12 13">
    <name type="scientific">Oreochromis aureus</name>
    <name type="common">Israeli tilapia</name>
    <name type="synonym">Chromis aureus</name>
    <dbReference type="NCBI Taxonomy" id="47969"/>
    <lineage>
        <taxon>Eukaryota</taxon>
        <taxon>Metazoa</taxon>
        <taxon>Chordata</taxon>
        <taxon>Craniata</taxon>
        <taxon>Vertebrata</taxon>
        <taxon>Euteleostomi</taxon>
        <taxon>Actinopterygii</taxon>
        <taxon>Neopterygii</taxon>
        <taxon>Teleostei</taxon>
        <taxon>Neoteleostei</taxon>
        <taxon>Acanthomorphata</taxon>
        <taxon>Ovalentaria</taxon>
        <taxon>Cichlomorphae</taxon>
        <taxon>Cichliformes</taxon>
        <taxon>Cichlidae</taxon>
        <taxon>African cichlids</taxon>
        <taxon>Pseudocrenilabrinae</taxon>
        <taxon>Oreochromini</taxon>
        <taxon>Oreochromis</taxon>
    </lineage>
</organism>
<evidence type="ECO:0000256" key="10">
    <source>
        <dbReference type="ARBA" id="ARBA00023170"/>
    </source>
</evidence>
<keyword evidence="10" id="KW-0675">Receptor</keyword>
<dbReference type="GO" id="GO:0005886">
    <property type="term" value="C:plasma membrane"/>
    <property type="evidence" value="ECO:0007669"/>
    <property type="project" value="UniProtKB-SubCell"/>
</dbReference>
<evidence type="ECO:0000256" key="6">
    <source>
        <dbReference type="ARBA" id="ARBA00022729"/>
    </source>
</evidence>
<dbReference type="GO" id="GO:0007186">
    <property type="term" value="P:G protein-coupled receptor signaling pathway"/>
    <property type="evidence" value="ECO:0007669"/>
    <property type="project" value="TreeGrafter"/>
</dbReference>
<dbReference type="PANTHER" id="PTHR14076">
    <property type="entry name" value="RECEPTOR ACTIVITY MODIFYING PROTEIN RAMP"/>
    <property type="match status" value="1"/>
</dbReference>
<dbReference type="GO" id="GO:0043235">
    <property type="term" value="C:receptor complex"/>
    <property type="evidence" value="ECO:0007669"/>
    <property type="project" value="TreeGrafter"/>
</dbReference>
<sequence length="103" mass="11687">MVYGYKSGEVHFRLKHGLNPAPLIKDSYNDLTICVESVAKLTSCFFPNPNIQDFFIDIHLKYFQNCTNENDPMTEDAPQEVVIGLTLLSVSFIPIMVYLVARS</sequence>
<dbReference type="GO" id="GO:0009986">
    <property type="term" value="C:cell surface"/>
    <property type="evidence" value="ECO:0007669"/>
    <property type="project" value="TreeGrafter"/>
</dbReference>
<dbReference type="GO" id="GO:0015026">
    <property type="term" value="F:coreceptor activity"/>
    <property type="evidence" value="ECO:0007669"/>
    <property type="project" value="InterPro"/>
</dbReference>
<keyword evidence="5 11" id="KW-0812">Transmembrane</keyword>
<dbReference type="Pfam" id="PF04901">
    <property type="entry name" value="RAMP"/>
    <property type="match status" value="1"/>
</dbReference>
<comment type="similarity">
    <text evidence="2">Belongs to the RAMP family.</text>
</comment>
<dbReference type="GO" id="GO:0006886">
    <property type="term" value="P:intracellular protein transport"/>
    <property type="evidence" value="ECO:0007669"/>
    <property type="project" value="InterPro"/>
</dbReference>
<reference evidence="12" key="1">
    <citation type="submission" date="2025-08" db="UniProtKB">
        <authorList>
            <consortium name="Ensembl"/>
        </authorList>
    </citation>
    <scope>IDENTIFICATION</scope>
</reference>
<evidence type="ECO:0000256" key="9">
    <source>
        <dbReference type="ARBA" id="ARBA00023157"/>
    </source>
</evidence>
<reference evidence="12" key="2">
    <citation type="submission" date="2025-09" db="UniProtKB">
        <authorList>
            <consortium name="Ensembl"/>
        </authorList>
    </citation>
    <scope>IDENTIFICATION</scope>
</reference>
<dbReference type="PANTHER" id="PTHR14076:SF9">
    <property type="entry name" value="RECEPTOR ACTIVITY-MODIFYING PROTEIN 2"/>
    <property type="match status" value="1"/>
</dbReference>
<keyword evidence="6" id="KW-0732">Signal</keyword>
<feature type="transmembrane region" description="Helical" evidence="11">
    <location>
        <begin position="81"/>
        <end position="101"/>
    </location>
</feature>
<dbReference type="InterPro" id="IPR006985">
    <property type="entry name" value="RAMP"/>
</dbReference>
<evidence type="ECO:0000256" key="3">
    <source>
        <dbReference type="ARBA" id="ARBA00022448"/>
    </source>
</evidence>
<evidence type="ECO:0000313" key="13">
    <source>
        <dbReference type="Proteomes" id="UP000472276"/>
    </source>
</evidence>
<keyword evidence="4" id="KW-1003">Cell membrane</keyword>
<evidence type="ECO:0000256" key="5">
    <source>
        <dbReference type="ARBA" id="ARBA00022692"/>
    </source>
</evidence>
<proteinExistence type="inferred from homology"/>
<dbReference type="Proteomes" id="UP000472276">
    <property type="component" value="Unassembled WGS sequence"/>
</dbReference>
<keyword evidence="3" id="KW-0813">Transport</keyword>
<evidence type="ECO:0000256" key="2">
    <source>
        <dbReference type="ARBA" id="ARBA00007087"/>
    </source>
</evidence>
<keyword evidence="13" id="KW-1185">Reference proteome</keyword>
<accession>A0A668SHW6</accession>
<comment type="subcellular location">
    <subcellularLocation>
        <location evidence="1">Cell membrane</location>
        <topology evidence="1">Single-pass type I membrane protein</topology>
    </subcellularLocation>
</comment>
<dbReference type="GO" id="GO:0008277">
    <property type="term" value="P:regulation of G protein-coupled receptor signaling pathway"/>
    <property type="evidence" value="ECO:0007669"/>
    <property type="project" value="InterPro"/>
</dbReference>
<evidence type="ECO:0000256" key="4">
    <source>
        <dbReference type="ARBA" id="ARBA00022475"/>
    </source>
</evidence>
<dbReference type="GO" id="GO:0006816">
    <property type="term" value="P:calcium ion transport"/>
    <property type="evidence" value="ECO:0007669"/>
    <property type="project" value="TreeGrafter"/>
</dbReference>
<evidence type="ECO:0000256" key="11">
    <source>
        <dbReference type="SAM" id="Phobius"/>
    </source>
</evidence>
<evidence type="ECO:0000256" key="1">
    <source>
        <dbReference type="ARBA" id="ARBA00004251"/>
    </source>
</evidence>
<evidence type="ECO:0000313" key="12">
    <source>
        <dbReference type="Ensembl" id="ENSOABP00000014124.1"/>
    </source>
</evidence>
<keyword evidence="8 11" id="KW-0472">Membrane</keyword>
<evidence type="ECO:0000256" key="7">
    <source>
        <dbReference type="ARBA" id="ARBA00022989"/>
    </source>
</evidence>
<evidence type="ECO:0000256" key="8">
    <source>
        <dbReference type="ARBA" id="ARBA00023136"/>
    </source>
</evidence>
<dbReference type="GO" id="GO:0072659">
    <property type="term" value="P:protein localization to plasma membrane"/>
    <property type="evidence" value="ECO:0007669"/>
    <property type="project" value="TreeGrafter"/>
</dbReference>
<protein>
    <submittedName>
        <fullName evidence="12">Uncharacterized protein</fullName>
    </submittedName>
</protein>
<dbReference type="GO" id="GO:0001525">
    <property type="term" value="P:angiogenesis"/>
    <property type="evidence" value="ECO:0007669"/>
    <property type="project" value="TreeGrafter"/>
</dbReference>
<name>A0A668SHW6_OREAU</name>
<dbReference type="OMA" id="KESWGFM"/>
<keyword evidence="7 11" id="KW-1133">Transmembrane helix</keyword>
<dbReference type="GO" id="GO:0032870">
    <property type="term" value="P:cellular response to hormone stimulus"/>
    <property type="evidence" value="ECO:0007669"/>
    <property type="project" value="TreeGrafter"/>
</dbReference>
<dbReference type="Ensembl" id="ENSOABT00000014579.2">
    <property type="protein sequence ID" value="ENSOABP00000014124.1"/>
    <property type="gene ID" value="ENSOABG00000007094.2"/>
</dbReference>
<dbReference type="GO" id="GO:0031623">
    <property type="term" value="P:receptor internalization"/>
    <property type="evidence" value="ECO:0007669"/>
    <property type="project" value="TreeGrafter"/>
</dbReference>
<keyword evidence="9" id="KW-1015">Disulfide bond</keyword>
<dbReference type="Gene3D" id="1.10.150.510">
    <property type="entry name" value="Receptor activity modifying family"/>
    <property type="match status" value="1"/>
</dbReference>
<dbReference type="AlphaFoldDB" id="A0A668SHW6"/>